<feature type="transmembrane region" description="Helical" evidence="1">
    <location>
        <begin position="6"/>
        <end position="31"/>
    </location>
</feature>
<keyword evidence="3" id="KW-1185">Reference proteome</keyword>
<keyword evidence="1" id="KW-0472">Membrane</keyword>
<keyword evidence="1" id="KW-1133">Transmembrane helix</keyword>
<feature type="transmembrane region" description="Helical" evidence="1">
    <location>
        <begin position="67"/>
        <end position="90"/>
    </location>
</feature>
<dbReference type="Proteomes" id="UP000326198">
    <property type="component" value="Unassembled WGS sequence"/>
</dbReference>
<keyword evidence="1" id="KW-0812">Transmembrane</keyword>
<name>A0A5N7AX53_9EURO</name>
<proteinExistence type="predicted"/>
<protein>
    <submittedName>
        <fullName evidence="2">Uncharacterized protein</fullName>
    </submittedName>
</protein>
<organism evidence="2 3">
    <name type="scientific">Aspergillus bertholletiae</name>
    <dbReference type="NCBI Taxonomy" id="1226010"/>
    <lineage>
        <taxon>Eukaryota</taxon>
        <taxon>Fungi</taxon>
        <taxon>Dikarya</taxon>
        <taxon>Ascomycota</taxon>
        <taxon>Pezizomycotina</taxon>
        <taxon>Eurotiomycetes</taxon>
        <taxon>Eurotiomycetidae</taxon>
        <taxon>Eurotiales</taxon>
        <taxon>Aspergillaceae</taxon>
        <taxon>Aspergillus</taxon>
        <taxon>Aspergillus subgen. Circumdati</taxon>
    </lineage>
</organism>
<evidence type="ECO:0000313" key="2">
    <source>
        <dbReference type="EMBL" id="KAE8374431.1"/>
    </source>
</evidence>
<gene>
    <name evidence="2" type="ORF">BDV26DRAFT_43879</name>
</gene>
<evidence type="ECO:0000313" key="3">
    <source>
        <dbReference type="Proteomes" id="UP000326198"/>
    </source>
</evidence>
<accession>A0A5N7AX53</accession>
<sequence length="93" mass="10818">MALLFTSYFFFFFFFFFLVFLFFSSLLFLCVRQTLAQPGAPFGKPDGRRADALSCLKDSGGTGYSEACVYFLFRFLVYSSLCLGYSFFWFRLP</sequence>
<evidence type="ECO:0000256" key="1">
    <source>
        <dbReference type="SAM" id="Phobius"/>
    </source>
</evidence>
<dbReference type="EMBL" id="ML736285">
    <property type="protein sequence ID" value="KAE8374431.1"/>
    <property type="molecule type" value="Genomic_DNA"/>
</dbReference>
<reference evidence="2 3" key="1">
    <citation type="submission" date="2019-04" db="EMBL/GenBank/DDBJ databases">
        <title>Friends and foes A comparative genomics studyof 23 Aspergillus species from section Flavi.</title>
        <authorList>
            <consortium name="DOE Joint Genome Institute"/>
            <person name="Kjaerbolling I."/>
            <person name="Vesth T."/>
            <person name="Frisvad J.C."/>
            <person name="Nybo J.L."/>
            <person name="Theobald S."/>
            <person name="Kildgaard S."/>
            <person name="Isbrandt T."/>
            <person name="Kuo A."/>
            <person name="Sato A."/>
            <person name="Lyhne E.K."/>
            <person name="Kogle M.E."/>
            <person name="Wiebenga A."/>
            <person name="Kun R.S."/>
            <person name="Lubbers R.J."/>
            <person name="Makela M.R."/>
            <person name="Barry K."/>
            <person name="Chovatia M."/>
            <person name="Clum A."/>
            <person name="Daum C."/>
            <person name="Haridas S."/>
            <person name="He G."/>
            <person name="LaButti K."/>
            <person name="Lipzen A."/>
            <person name="Mondo S."/>
            <person name="Riley R."/>
            <person name="Salamov A."/>
            <person name="Simmons B.A."/>
            <person name="Magnuson J.K."/>
            <person name="Henrissat B."/>
            <person name="Mortensen U.H."/>
            <person name="Larsen T.O."/>
            <person name="Devries R.P."/>
            <person name="Grigoriev I.V."/>
            <person name="Machida M."/>
            <person name="Baker S.E."/>
            <person name="Andersen M.R."/>
        </authorList>
    </citation>
    <scope>NUCLEOTIDE SEQUENCE [LARGE SCALE GENOMIC DNA]</scope>
    <source>
        <strain evidence="2 3">IBT 29228</strain>
    </source>
</reference>
<dbReference type="AlphaFoldDB" id="A0A5N7AX53"/>